<organism evidence="2 3">
    <name type="scientific">Aquipuribacter hungaricus</name>
    <dbReference type="NCBI Taxonomy" id="545624"/>
    <lineage>
        <taxon>Bacteria</taxon>
        <taxon>Bacillati</taxon>
        <taxon>Actinomycetota</taxon>
        <taxon>Actinomycetes</taxon>
        <taxon>Micrococcales</taxon>
        <taxon>Intrasporangiaceae</taxon>
        <taxon>Aquipuribacter</taxon>
    </lineage>
</organism>
<dbReference type="Pfam" id="PF01872">
    <property type="entry name" value="RibD_C"/>
    <property type="match status" value="1"/>
</dbReference>
<evidence type="ECO:0000259" key="1">
    <source>
        <dbReference type="Pfam" id="PF01872"/>
    </source>
</evidence>
<accession>A0ABV7WCP7</accession>
<dbReference type="PANTHER" id="PTHR38011">
    <property type="entry name" value="DIHYDROFOLATE REDUCTASE FAMILY PROTEIN (AFU_ORTHOLOGUE AFUA_8G06820)"/>
    <property type="match status" value="1"/>
</dbReference>
<dbReference type="Gene3D" id="3.40.430.10">
    <property type="entry name" value="Dihydrofolate Reductase, subunit A"/>
    <property type="match status" value="1"/>
</dbReference>
<dbReference type="InterPro" id="IPR050765">
    <property type="entry name" value="Riboflavin_Biosynth_HTPR"/>
</dbReference>
<reference evidence="3" key="1">
    <citation type="journal article" date="2019" name="Int. J. Syst. Evol. Microbiol.">
        <title>The Global Catalogue of Microorganisms (GCM) 10K type strain sequencing project: providing services to taxonomists for standard genome sequencing and annotation.</title>
        <authorList>
            <consortium name="The Broad Institute Genomics Platform"/>
            <consortium name="The Broad Institute Genome Sequencing Center for Infectious Disease"/>
            <person name="Wu L."/>
            <person name="Ma J."/>
        </authorList>
    </citation>
    <scope>NUCLEOTIDE SEQUENCE [LARGE SCALE GENOMIC DNA]</scope>
    <source>
        <strain evidence="3">NCAIM B.02333</strain>
    </source>
</reference>
<feature type="domain" description="Bacterial bifunctional deaminase-reductase C-terminal" evidence="1">
    <location>
        <begin position="4"/>
        <end position="173"/>
    </location>
</feature>
<dbReference type="InterPro" id="IPR024072">
    <property type="entry name" value="DHFR-like_dom_sf"/>
</dbReference>
<evidence type="ECO:0000313" key="2">
    <source>
        <dbReference type="EMBL" id="MFC3687169.1"/>
    </source>
</evidence>
<dbReference type="Proteomes" id="UP001595685">
    <property type="component" value="Unassembled WGS sequence"/>
</dbReference>
<dbReference type="PANTHER" id="PTHR38011:SF2">
    <property type="entry name" value="BIFUNCTIONAL DEAMINASE-REDUCTASE DOMAIN PROTEIN"/>
    <property type="match status" value="1"/>
</dbReference>
<gene>
    <name evidence="2" type="ORF">ACFOLH_02300</name>
</gene>
<proteinExistence type="predicted"/>
<evidence type="ECO:0000313" key="3">
    <source>
        <dbReference type="Proteomes" id="UP001595685"/>
    </source>
</evidence>
<comment type="caution">
    <text evidence="2">The sequence shown here is derived from an EMBL/GenBank/DDBJ whole genome shotgun (WGS) entry which is preliminary data.</text>
</comment>
<name>A0ABV7WCP7_9MICO</name>
<dbReference type="SUPFAM" id="SSF53597">
    <property type="entry name" value="Dihydrofolate reductase-like"/>
    <property type="match status" value="1"/>
</dbReference>
<dbReference type="InterPro" id="IPR002734">
    <property type="entry name" value="RibDG_C"/>
</dbReference>
<keyword evidence="3" id="KW-1185">Reference proteome</keyword>
<dbReference type="RefSeq" id="WP_340291062.1">
    <property type="nucleotide sequence ID" value="NZ_JBBEOI010000029.1"/>
</dbReference>
<dbReference type="EMBL" id="JBHRWW010000001">
    <property type="protein sequence ID" value="MFC3687169.1"/>
    <property type="molecule type" value="Genomic_DNA"/>
</dbReference>
<sequence>MGRIVANFFISLDGVVERPDQWHFPYFDDEMGAVMGEGMQGQGAFLLGRRLYDEWSQYWPTNTDDDGFGPHINGIQKYVVSSTLTEATWQRTTLLTGADVAGQLREVKERTEGDIAMSGSATTVRWLLREGLLDELALLVHPVAVGHGQRLFEDTPTTPLRLLSSRALSSGVLHSRYAPA</sequence>
<protein>
    <submittedName>
        <fullName evidence="2">Dihydrofolate reductase family protein</fullName>
    </submittedName>
</protein>